<dbReference type="InterPro" id="IPR009057">
    <property type="entry name" value="Homeodomain-like_sf"/>
</dbReference>
<dbReference type="Proteomes" id="UP000533269">
    <property type="component" value="Unassembled WGS sequence"/>
</dbReference>
<keyword evidence="3" id="KW-0804">Transcription</keyword>
<feature type="DNA-binding region" description="H-T-H motif" evidence="4">
    <location>
        <begin position="40"/>
        <end position="59"/>
    </location>
</feature>
<protein>
    <submittedName>
        <fullName evidence="6">AcrR family transcriptional regulator</fullName>
    </submittedName>
</protein>
<keyword evidence="1" id="KW-0805">Transcription regulation</keyword>
<dbReference type="RefSeq" id="WP_183392987.1">
    <property type="nucleotide sequence ID" value="NZ_JACHVY010000007.1"/>
</dbReference>
<dbReference type="PRINTS" id="PR00455">
    <property type="entry name" value="HTHTETR"/>
</dbReference>
<evidence type="ECO:0000313" key="7">
    <source>
        <dbReference type="Proteomes" id="UP000533269"/>
    </source>
</evidence>
<dbReference type="Gene3D" id="1.10.357.10">
    <property type="entry name" value="Tetracycline Repressor, domain 2"/>
    <property type="match status" value="1"/>
</dbReference>
<feature type="domain" description="HTH tetR-type" evidence="5">
    <location>
        <begin position="17"/>
        <end position="77"/>
    </location>
</feature>
<dbReference type="AlphaFoldDB" id="A0A7W4TRH7"/>
<dbReference type="InterPro" id="IPR001647">
    <property type="entry name" value="HTH_TetR"/>
</dbReference>
<evidence type="ECO:0000256" key="3">
    <source>
        <dbReference type="ARBA" id="ARBA00023163"/>
    </source>
</evidence>
<sequence>MATTAADKRVRRVKPAEERRRDLLDAALVVFVRDGLAEATIEEVTRTAGMSKGSFYLHFTTKDELAAAAWERHMTAFAGLGEAILADASSPLSDRLVAVLESLTRFVLDHGEVHRALYAVAGAEAVKNAANERLIDLIAGAARAGLEAGVLSVAEPEITARALYHGYCGAVTDVVAGSAVIDAELLIRHAGAMTRAVFPPSASA</sequence>
<dbReference type="SUPFAM" id="SSF48498">
    <property type="entry name" value="Tetracyclin repressor-like, C-terminal domain"/>
    <property type="match status" value="1"/>
</dbReference>
<comment type="caution">
    <text evidence="6">The sequence shown here is derived from an EMBL/GenBank/DDBJ whole genome shotgun (WGS) entry which is preliminary data.</text>
</comment>
<dbReference type="GO" id="GO:0003700">
    <property type="term" value="F:DNA-binding transcription factor activity"/>
    <property type="evidence" value="ECO:0007669"/>
    <property type="project" value="TreeGrafter"/>
</dbReference>
<evidence type="ECO:0000256" key="4">
    <source>
        <dbReference type="PROSITE-ProRule" id="PRU00335"/>
    </source>
</evidence>
<evidence type="ECO:0000259" key="5">
    <source>
        <dbReference type="PROSITE" id="PS50977"/>
    </source>
</evidence>
<dbReference type="PANTHER" id="PTHR30055:SF234">
    <property type="entry name" value="HTH-TYPE TRANSCRIPTIONAL REGULATOR BETI"/>
    <property type="match status" value="1"/>
</dbReference>
<evidence type="ECO:0000256" key="2">
    <source>
        <dbReference type="ARBA" id="ARBA00023125"/>
    </source>
</evidence>
<reference evidence="6 7" key="2">
    <citation type="submission" date="2020-08" db="EMBL/GenBank/DDBJ databases">
        <authorList>
            <person name="Partida-Martinez L."/>
            <person name="Huntemann M."/>
            <person name="Clum A."/>
            <person name="Wang J."/>
            <person name="Palaniappan K."/>
            <person name="Ritter S."/>
            <person name="Chen I.-M."/>
            <person name="Stamatis D."/>
            <person name="Reddy T."/>
            <person name="O'Malley R."/>
            <person name="Daum C."/>
            <person name="Shapiro N."/>
            <person name="Ivanova N."/>
            <person name="Kyrpides N."/>
            <person name="Woyke T."/>
        </authorList>
    </citation>
    <scope>NUCLEOTIDE SEQUENCE [LARGE SCALE GENOMIC DNA]</scope>
    <source>
        <strain evidence="6 7">AS2.23</strain>
    </source>
</reference>
<proteinExistence type="predicted"/>
<gene>
    <name evidence="6" type="ORF">FHR75_004214</name>
</gene>
<name>A0A7W4TRH7_KINRA</name>
<dbReference type="InterPro" id="IPR036271">
    <property type="entry name" value="Tet_transcr_reg_TetR-rel_C_sf"/>
</dbReference>
<dbReference type="InterPro" id="IPR050109">
    <property type="entry name" value="HTH-type_TetR-like_transc_reg"/>
</dbReference>
<keyword evidence="2 4" id="KW-0238">DNA-binding</keyword>
<evidence type="ECO:0000256" key="1">
    <source>
        <dbReference type="ARBA" id="ARBA00023015"/>
    </source>
</evidence>
<evidence type="ECO:0000313" key="6">
    <source>
        <dbReference type="EMBL" id="MBB2903372.1"/>
    </source>
</evidence>
<dbReference type="Pfam" id="PF00440">
    <property type="entry name" value="TetR_N"/>
    <property type="match status" value="1"/>
</dbReference>
<dbReference type="PROSITE" id="PS50977">
    <property type="entry name" value="HTH_TETR_2"/>
    <property type="match status" value="1"/>
</dbReference>
<reference evidence="6 7" key="1">
    <citation type="submission" date="2020-08" db="EMBL/GenBank/DDBJ databases">
        <title>The Agave Microbiome: Exploring the role of microbial communities in plant adaptations to desert environments.</title>
        <authorList>
            <person name="Partida-Martinez L.P."/>
        </authorList>
    </citation>
    <scope>NUCLEOTIDE SEQUENCE [LARGE SCALE GENOMIC DNA]</scope>
    <source>
        <strain evidence="6 7">AS2.23</strain>
    </source>
</reference>
<organism evidence="6 7">
    <name type="scientific">Kineococcus radiotolerans</name>
    <dbReference type="NCBI Taxonomy" id="131568"/>
    <lineage>
        <taxon>Bacteria</taxon>
        <taxon>Bacillati</taxon>
        <taxon>Actinomycetota</taxon>
        <taxon>Actinomycetes</taxon>
        <taxon>Kineosporiales</taxon>
        <taxon>Kineosporiaceae</taxon>
        <taxon>Kineococcus</taxon>
    </lineage>
</organism>
<dbReference type="EMBL" id="JACHVY010000007">
    <property type="protein sequence ID" value="MBB2903372.1"/>
    <property type="molecule type" value="Genomic_DNA"/>
</dbReference>
<dbReference type="SUPFAM" id="SSF46689">
    <property type="entry name" value="Homeodomain-like"/>
    <property type="match status" value="1"/>
</dbReference>
<dbReference type="GO" id="GO:0000976">
    <property type="term" value="F:transcription cis-regulatory region binding"/>
    <property type="evidence" value="ECO:0007669"/>
    <property type="project" value="TreeGrafter"/>
</dbReference>
<accession>A0A7W4TRH7</accession>
<dbReference type="PANTHER" id="PTHR30055">
    <property type="entry name" value="HTH-TYPE TRANSCRIPTIONAL REGULATOR RUTR"/>
    <property type="match status" value="1"/>
</dbReference>